<keyword evidence="2" id="KW-0812">Transmembrane</keyword>
<organism evidence="4 5">
    <name type="scientific">Cystobacter fuscus</name>
    <dbReference type="NCBI Taxonomy" id="43"/>
    <lineage>
        <taxon>Bacteria</taxon>
        <taxon>Pseudomonadati</taxon>
        <taxon>Myxococcota</taxon>
        <taxon>Myxococcia</taxon>
        <taxon>Myxococcales</taxon>
        <taxon>Cystobacterineae</taxon>
        <taxon>Archangiaceae</taxon>
        <taxon>Cystobacter</taxon>
    </lineage>
</organism>
<dbReference type="EMBL" id="CP022098">
    <property type="protein sequence ID" value="ATB35791.1"/>
    <property type="molecule type" value="Genomic_DNA"/>
</dbReference>
<feature type="signal peptide" evidence="3">
    <location>
        <begin position="1"/>
        <end position="20"/>
    </location>
</feature>
<keyword evidence="2" id="KW-0472">Membrane</keyword>
<name>A0A250IX99_9BACT</name>
<dbReference type="AlphaFoldDB" id="A0A250IX99"/>
<evidence type="ECO:0000313" key="5">
    <source>
        <dbReference type="Proteomes" id="UP000217257"/>
    </source>
</evidence>
<sequence length="348" mass="37716">MKRLLNVAALALLVPTLASASVVWKGDLETGNLSQWDAEQSVSSNRLLVVTSPVREGRYALKTTVRQGDNPIKASGNRNELVYLSRETPGSEYFYKWSTLFPASFPSSPKWALFTQWHQEGHSGSPPLELYVVNDRLNLRVGGSSGKVVWTSPMQRDHWNDFILHVKWSSDKKVGFIELYHDGKVVLPKTYMATQFGSQRNYLKMGLYRDASIKPEGIVYHDGFVQSTALEDVLPAVATQEPQVDPSAPEQPIDAAPDMDDPTSGPPDESNNGGAVTQGPSSGSSPGTSGLVPGSPNPYEDGLQPQSCGGASATGGTPLLLAGMVSLLVLVSRRRKTAHALARRSTQR</sequence>
<feature type="chain" id="PRO_5011992912" description="Carbohydrate-binding protein" evidence="3">
    <location>
        <begin position="21"/>
        <end position="348"/>
    </location>
</feature>
<proteinExistence type="predicted"/>
<evidence type="ECO:0000256" key="3">
    <source>
        <dbReference type="SAM" id="SignalP"/>
    </source>
</evidence>
<feature type="region of interest" description="Disordered" evidence="1">
    <location>
        <begin position="240"/>
        <end position="316"/>
    </location>
</feature>
<dbReference type="RefSeq" id="WP_095984368.1">
    <property type="nucleotide sequence ID" value="NZ_CP022098.1"/>
</dbReference>
<dbReference type="Pfam" id="PF14099">
    <property type="entry name" value="Polysacc_lyase"/>
    <property type="match status" value="1"/>
</dbReference>
<gene>
    <name evidence="4" type="ORF">CYFUS_001205</name>
</gene>
<evidence type="ECO:0000256" key="2">
    <source>
        <dbReference type="SAM" id="Phobius"/>
    </source>
</evidence>
<dbReference type="InterPro" id="IPR025975">
    <property type="entry name" value="Polysacc_lyase"/>
</dbReference>
<accession>A0A250IX99</accession>
<feature type="transmembrane region" description="Helical" evidence="2">
    <location>
        <begin position="313"/>
        <end position="331"/>
    </location>
</feature>
<evidence type="ECO:0000313" key="4">
    <source>
        <dbReference type="EMBL" id="ATB35791.1"/>
    </source>
</evidence>
<dbReference type="KEGG" id="cfus:CYFUS_001205"/>
<keyword evidence="3" id="KW-0732">Signal</keyword>
<evidence type="ECO:0000256" key="1">
    <source>
        <dbReference type="SAM" id="MobiDB-lite"/>
    </source>
</evidence>
<reference evidence="4 5" key="1">
    <citation type="submission" date="2017-06" db="EMBL/GenBank/DDBJ databases">
        <title>Sequencing and comparative analysis of myxobacterial genomes.</title>
        <authorList>
            <person name="Rupp O."/>
            <person name="Goesmann A."/>
            <person name="Sogaard-Andersen L."/>
        </authorList>
    </citation>
    <scope>NUCLEOTIDE SEQUENCE [LARGE SCALE GENOMIC DNA]</scope>
    <source>
        <strain evidence="4 5">DSM 52655</strain>
    </source>
</reference>
<dbReference type="Gene3D" id="2.60.120.200">
    <property type="match status" value="1"/>
</dbReference>
<feature type="compositionally biased region" description="Low complexity" evidence="1">
    <location>
        <begin position="279"/>
        <end position="294"/>
    </location>
</feature>
<keyword evidence="2" id="KW-1133">Transmembrane helix</keyword>
<protein>
    <recommendedName>
        <fullName evidence="6">Carbohydrate-binding protein</fullName>
    </recommendedName>
</protein>
<evidence type="ECO:0008006" key="6">
    <source>
        <dbReference type="Google" id="ProtNLM"/>
    </source>
</evidence>
<dbReference type="Proteomes" id="UP000217257">
    <property type="component" value="Chromosome"/>
</dbReference>